<dbReference type="RefSeq" id="WP_114090634.1">
    <property type="nucleotide sequence ID" value="NZ_JPWH01000036.1"/>
</dbReference>
<comment type="function">
    <text evidence="7">Catalyzes the dehydrogenation at the alpha-beta position of ACP-bound acyl chains. This results in the introduction of a double bond in the lipidic chain, which is further transferred to the epsilon-amino group of lysine residue in the mycobactin core by MbtK.</text>
</comment>
<reference evidence="14 15" key="1">
    <citation type="submission" date="2014-07" db="EMBL/GenBank/DDBJ databases">
        <title>Draft genome sequence of Thalassospira profundimaris S25-3-2.</title>
        <authorList>
            <person name="Lai Q."/>
            <person name="Shao Z."/>
        </authorList>
    </citation>
    <scope>NUCLEOTIDE SEQUENCE [LARGE SCALE GENOMIC DNA]</scope>
    <source>
        <strain evidence="14 15">S25-3-2</strain>
    </source>
</reference>
<evidence type="ECO:0000256" key="8">
    <source>
        <dbReference type="ARBA" id="ARBA00040394"/>
    </source>
</evidence>
<dbReference type="Pfam" id="PF00441">
    <property type="entry name" value="Acyl-CoA_dh_1"/>
    <property type="match status" value="1"/>
</dbReference>
<dbReference type="SUPFAM" id="SSF47203">
    <property type="entry name" value="Acyl-CoA dehydrogenase C-terminal domain-like"/>
    <property type="match status" value="1"/>
</dbReference>
<proteinExistence type="inferred from homology"/>
<feature type="domain" description="Acyl-CoA dehydrogenase/oxidase C-terminal" evidence="11">
    <location>
        <begin position="236"/>
        <end position="380"/>
    </location>
</feature>
<evidence type="ECO:0000256" key="10">
    <source>
        <dbReference type="RuleBase" id="RU362125"/>
    </source>
</evidence>
<dbReference type="FunFam" id="1.10.540.10:FF:000026">
    <property type="entry name" value="Acyl-CoA dehydrogenase medium chain"/>
    <property type="match status" value="1"/>
</dbReference>
<evidence type="ECO:0000259" key="11">
    <source>
        <dbReference type="Pfam" id="PF00441"/>
    </source>
</evidence>
<evidence type="ECO:0000256" key="4">
    <source>
        <dbReference type="ARBA" id="ARBA00022630"/>
    </source>
</evidence>
<keyword evidence="6 10" id="KW-0560">Oxidoreductase</keyword>
<dbReference type="GO" id="GO:0003995">
    <property type="term" value="F:acyl-CoA dehydrogenase activity"/>
    <property type="evidence" value="ECO:0007669"/>
    <property type="project" value="TreeGrafter"/>
</dbReference>
<protein>
    <recommendedName>
        <fullName evidence="8">Acyl-[acyl-carrier-protein] dehydrogenase MbtN</fullName>
    </recommendedName>
    <alternativeName>
        <fullName evidence="9">Mycobactin synthase protein N</fullName>
    </alternativeName>
</protein>
<keyword evidence="5 10" id="KW-0274">FAD</keyword>
<keyword evidence="4 10" id="KW-0285">Flavoprotein</keyword>
<evidence type="ECO:0000256" key="6">
    <source>
        <dbReference type="ARBA" id="ARBA00023002"/>
    </source>
</evidence>
<evidence type="ECO:0000259" key="13">
    <source>
        <dbReference type="Pfam" id="PF02771"/>
    </source>
</evidence>
<dbReference type="Gene3D" id="1.20.140.10">
    <property type="entry name" value="Butyryl-CoA Dehydrogenase, subunit A, domain 3"/>
    <property type="match status" value="1"/>
</dbReference>
<evidence type="ECO:0000313" key="14">
    <source>
        <dbReference type="EMBL" id="RCK41009.1"/>
    </source>
</evidence>
<dbReference type="OrthoDB" id="5510711at2"/>
<dbReference type="InterPro" id="IPR050741">
    <property type="entry name" value="Acyl-CoA_dehydrogenase"/>
</dbReference>
<evidence type="ECO:0000256" key="3">
    <source>
        <dbReference type="ARBA" id="ARBA00009347"/>
    </source>
</evidence>
<dbReference type="GO" id="GO:0005737">
    <property type="term" value="C:cytoplasm"/>
    <property type="evidence" value="ECO:0007669"/>
    <property type="project" value="TreeGrafter"/>
</dbReference>
<dbReference type="EMBL" id="JPWH01000036">
    <property type="protein sequence ID" value="RCK41009.1"/>
    <property type="molecule type" value="Genomic_DNA"/>
</dbReference>
<dbReference type="AlphaFoldDB" id="A0A367WIF2"/>
<evidence type="ECO:0000256" key="2">
    <source>
        <dbReference type="ARBA" id="ARBA00005102"/>
    </source>
</evidence>
<comment type="pathway">
    <text evidence="2">Siderophore biosynthesis; mycobactin biosynthesis.</text>
</comment>
<evidence type="ECO:0000256" key="9">
    <source>
        <dbReference type="ARBA" id="ARBA00042660"/>
    </source>
</evidence>
<feature type="domain" description="Acyl-CoA dehydrogenase/oxidase N-terminal" evidence="13">
    <location>
        <begin position="12"/>
        <end position="121"/>
    </location>
</feature>
<accession>A0A367WIF2</accession>
<dbReference type="SUPFAM" id="SSF56645">
    <property type="entry name" value="Acyl-CoA dehydrogenase NM domain-like"/>
    <property type="match status" value="1"/>
</dbReference>
<dbReference type="InterPro" id="IPR013786">
    <property type="entry name" value="AcylCoA_DH/ox_N"/>
</dbReference>
<organism evidence="14 15">
    <name type="scientific">Thalassospira profundimaris</name>
    <dbReference type="NCBI Taxonomy" id="502049"/>
    <lineage>
        <taxon>Bacteria</taxon>
        <taxon>Pseudomonadati</taxon>
        <taxon>Pseudomonadota</taxon>
        <taxon>Alphaproteobacteria</taxon>
        <taxon>Rhodospirillales</taxon>
        <taxon>Thalassospiraceae</taxon>
        <taxon>Thalassospira</taxon>
    </lineage>
</organism>
<evidence type="ECO:0000313" key="15">
    <source>
        <dbReference type="Proteomes" id="UP000252517"/>
    </source>
</evidence>
<dbReference type="InterPro" id="IPR036250">
    <property type="entry name" value="AcylCo_DH-like_C"/>
</dbReference>
<dbReference type="Pfam" id="PF02771">
    <property type="entry name" value="Acyl-CoA_dh_N"/>
    <property type="match status" value="1"/>
</dbReference>
<name>A0A367WIF2_9PROT</name>
<dbReference type="Pfam" id="PF02770">
    <property type="entry name" value="Acyl-CoA_dh_M"/>
    <property type="match status" value="1"/>
</dbReference>
<evidence type="ECO:0000256" key="5">
    <source>
        <dbReference type="ARBA" id="ARBA00022827"/>
    </source>
</evidence>
<dbReference type="InterPro" id="IPR046373">
    <property type="entry name" value="Acyl-CoA_Oxase/DH_mid-dom_sf"/>
</dbReference>
<gene>
    <name evidence="14" type="ORF">TH25_24100</name>
</gene>
<dbReference type="InterPro" id="IPR037069">
    <property type="entry name" value="AcylCoA_DH/ox_N_sf"/>
</dbReference>
<dbReference type="PANTHER" id="PTHR48083">
    <property type="entry name" value="MEDIUM-CHAIN SPECIFIC ACYL-COA DEHYDROGENASE, MITOCHONDRIAL-RELATED"/>
    <property type="match status" value="1"/>
</dbReference>
<dbReference type="FunFam" id="2.40.110.10:FF:000002">
    <property type="entry name" value="Acyl-CoA dehydrogenase fadE12"/>
    <property type="match status" value="1"/>
</dbReference>
<evidence type="ECO:0000259" key="12">
    <source>
        <dbReference type="Pfam" id="PF02770"/>
    </source>
</evidence>
<dbReference type="InterPro" id="IPR009075">
    <property type="entry name" value="AcylCo_DH/oxidase_C"/>
</dbReference>
<dbReference type="GO" id="GO:0033539">
    <property type="term" value="P:fatty acid beta-oxidation using acyl-CoA dehydrogenase"/>
    <property type="evidence" value="ECO:0007669"/>
    <property type="project" value="TreeGrafter"/>
</dbReference>
<dbReference type="InterPro" id="IPR006091">
    <property type="entry name" value="Acyl-CoA_Oxase/DH_mid-dom"/>
</dbReference>
<dbReference type="PANTHER" id="PTHR48083:SF20">
    <property type="entry name" value="LONG-CHAIN SPECIFIC ACYL-COA DEHYDROGENASE, MITOCHONDRIAL"/>
    <property type="match status" value="1"/>
</dbReference>
<dbReference type="Gene3D" id="1.10.540.10">
    <property type="entry name" value="Acyl-CoA dehydrogenase/oxidase, N-terminal domain"/>
    <property type="match status" value="1"/>
</dbReference>
<dbReference type="FunFam" id="1.20.140.10:FF:000001">
    <property type="entry name" value="Acyl-CoA dehydrogenase"/>
    <property type="match status" value="1"/>
</dbReference>
<sequence>MPIPYTRTIYEAEHQNFRETVRRFLADTAVPRLEKWRAQGHMDRDFWKLCGELGILCPSVPENYGGVDANYLYNAIISEEMGYSSYLPGVAVHSDVNVTYLLHHGTEAQKERWLPGMVSGDVITSIGMTEPGTGSDLRGIRTTAMRDGDSYIVNGAKLYITNGYQADLILLVVKTNPDAGSKSLSILLVEGNTPGLIVGKPLKKAGLDLSDTMELTFDNMRVPAENLLGEEGAALHYMMAELPRERISIAVASQAQAQRAFDLAVSFTKDRKAFGTTVFDLQNTRFKLAECQTDLQVGWAHLDWALARHVRGELTTAEACAAKLYHTNLLDRVADVALQLHGGAGYMSEYEISHIWRDARIQRIYGGTDEIMKDVVARSI</sequence>
<comment type="caution">
    <text evidence="14">The sequence shown here is derived from an EMBL/GenBank/DDBJ whole genome shotgun (WGS) entry which is preliminary data.</text>
</comment>
<comment type="cofactor">
    <cofactor evidence="1 10">
        <name>FAD</name>
        <dbReference type="ChEBI" id="CHEBI:57692"/>
    </cofactor>
</comment>
<evidence type="ECO:0000256" key="1">
    <source>
        <dbReference type="ARBA" id="ARBA00001974"/>
    </source>
</evidence>
<evidence type="ECO:0000256" key="7">
    <source>
        <dbReference type="ARBA" id="ARBA00037085"/>
    </source>
</evidence>
<dbReference type="Proteomes" id="UP000252517">
    <property type="component" value="Unassembled WGS sequence"/>
</dbReference>
<dbReference type="Gene3D" id="2.40.110.10">
    <property type="entry name" value="Butyryl-CoA Dehydrogenase, subunit A, domain 2"/>
    <property type="match status" value="1"/>
</dbReference>
<feature type="domain" description="Acyl-CoA oxidase/dehydrogenase middle" evidence="12">
    <location>
        <begin position="126"/>
        <end position="220"/>
    </location>
</feature>
<dbReference type="InterPro" id="IPR009100">
    <property type="entry name" value="AcylCoA_DH/oxidase_NM_dom_sf"/>
</dbReference>
<dbReference type="GO" id="GO:0050660">
    <property type="term" value="F:flavin adenine dinucleotide binding"/>
    <property type="evidence" value="ECO:0007669"/>
    <property type="project" value="InterPro"/>
</dbReference>
<comment type="similarity">
    <text evidence="3 10">Belongs to the acyl-CoA dehydrogenase family.</text>
</comment>